<comment type="caution">
    <text evidence="2">The sequence shown here is derived from an EMBL/GenBank/DDBJ whole genome shotgun (WGS) entry which is preliminary data.</text>
</comment>
<organism evidence="2 3">
    <name type="scientific">Paenibacillus dendritiformis C454</name>
    <dbReference type="NCBI Taxonomy" id="1131935"/>
    <lineage>
        <taxon>Bacteria</taxon>
        <taxon>Bacillati</taxon>
        <taxon>Bacillota</taxon>
        <taxon>Bacilli</taxon>
        <taxon>Bacillales</taxon>
        <taxon>Paenibacillaceae</taxon>
        <taxon>Paenibacillus</taxon>
    </lineage>
</organism>
<gene>
    <name evidence="2" type="ORF">PDENDC454_25381</name>
</gene>
<keyword evidence="1" id="KW-0732">Signal</keyword>
<dbReference type="EMBL" id="AHKH01000130">
    <property type="protein sequence ID" value="EHQ59422.1"/>
    <property type="molecule type" value="Genomic_DNA"/>
</dbReference>
<feature type="signal peptide" evidence="1">
    <location>
        <begin position="1"/>
        <end position="24"/>
    </location>
</feature>
<feature type="chain" id="PRO_5003591099" evidence="1">
    <location>
        <begin position="25"/>
        <end position="107"/>
    </location>
</feature>
<proteinExistence type="predicted"/>
<sequence>MNKILIASLLGVALSLGATAPSFAAKDMHEIQASKSYKEMRLAVGETDYLPYEDSYLYAIEPIGDSGEIIRLTSYGKVKGLKRGTVYVSIKDVDTGELVDIYKIRVF</sequence>
<dbReference type="RefSeq" id="WP_006679551.1">
    <property type="nucleotide sequence ID" value="NZ_AHKH01000130.1"/>
</dbReference>
<reference evidence="2 3" key="1">
    <citation type="journal article" date="2012" name="J. Bacteriol.">
        <title>Genome Sequence of the Pattern-Forming Social Bacterium Paenibacillus dendritiformis C454 Chiral Morphotype.</title>
        <authorList>
            <person name="Sirota-Madi A."/>
            <person name="Olender T."/>
            <person name="Helman Y."/>
            <person name="Brainis I."/>
            <person name="Finkelshtein A."/>
            <person name="Roth D."/>
            <person name="Hagai E."/>
            <person name="Leshkowitz D."/>
            <person name="Brodsky L."/>
            <person name="Galatenko V."/>
            <person name="Nikolaev V."/>
            <person name="Gutnick D.L."/>
            <person name="Lancet D."/>
            <person name="Ben-Jacob E."/>
        </authorList>
    </citation>
    <scope>NUCLEOTIDE SEQUENCE [LARGE SCALE GENOMIC DNA]</scope>
    <source>
        <strain evidence="2 3">C454</strain>
    </source>
</reference>
<dbReference type="AlphaFoldDB" id="H3SNC6"/>
<evidence type="ECO:0000256" key="1">
    <source>
        <dbReference type="SAM" id="SignalP"/>
    </source>
</evidence>
<dbReference type="Proteomes" id="UP000003900">
    <property type="component" value="Unassembled WGS sequence"/>
</dbReference>
<protein>
    <submittedName>
        <fullName evidence="2">Uncharacterized protein</fullName>
    </submittedName>
</protein>
<name>H3SNC6_9BACL</name>
<evidence type="ECO:0000313" key="3">
    <source>
        <dbReference type="Proteomes" id="UP000003900"/>
    </source>
</evidence>
<accession>H3SNC6</accession>
<evidence type="ECO:0000313" key="2">
    <source>
        <dbReference type="EMBL" id="EHQ59422.1"/>
    </source>
</evidence>
<keyword evidence="3" id="KW-1185">Reference proteome</keyword>